<dbReference type="InterPro" id="IPR017964">
    <property type="entry name" value="DNA-dir_DNA_pol_B_CS"/>
</dbReference>
<evidence type="ECO:0000256" key="3">
    <source>
        <dbReference type="ARBA" id="ARBA00022695"/>
    </source>
</evidence>
<feature type="region of interest" description="Disordered" evidence="6">
    <location>
        <begin position="259"/>
        <end position="278"/>
    </location>
</feature>
<keyword evidence="3 5" id="KW-0548">Nucleotidyltransferase</keyword>
<feature type="compositionally biased region" description="Basic and acidic residues" evidence="6">
    <location>
        <begin position="61"/>
        <end position="80"/>
    </location>
</feature>
<dbReference type="OrthoDB" id="2414538at2759"/>
<keyword evidence="2 5" id="KW-0808">Transferase</keyword>
<feature type="compositionally biased region" description="Low complexity" evidence="6">
    <location>
        <begin position="674"/>
        <end position="686"/>
    </location>
</feature>
<evidence type="ECO:0000313" key="9">
    <source>
        <dbReference type="Proteomes" id="UP000030744"/>
    </source>
</evidence>
<keyword evidence="9" id="KW-1185">Reference proteome</keyword>
<dbReference type="InterPro" id="IPR043502">
    <property type="entry name" value="DNA/RNA_pol_sf"/>
</dbReference>
<dbReference type="SUPFAM" id="SSF56672">
    <property type="entry name" value="DNA/RNA polymerases"/>
    <property type="match status" value="1"/>
</dbReference>
<organism evidence="8 9">
    <name type="scientific">Eimeria mitis</name>
    <dbReference type="NCBI Taxonomy" id="44415"/>
    <lineage>
        <taxon>Eukaryota</taxon>
        <taxon>Sar</taxon>
        <taxon>Alveolata</taxon>
        <taxon>Apicomplexa</taxon>
        <taxon>Conoidasida</taxon>
        <taxon>Coccidia</taxon>
        <taxon>Eucoccidiorida</taxon>
        <taxon>Eimeriorina</taxon>
        <taxon>Eimeriidae</taxon>
        <taxon>Eimeria</taxon>
    </lineage>
</organism>
<keyword evidence="5" id="KW-0238">DNA-binding</keyword>
<dbReference type="GO" id="GO:0006260">
    <property type="term" value="P:DNA replication"/>
    <property type="evidence" value="ECO:0007669"/>
    <property type="project" value="UniProtKB-KW"/>
</dbReference>
<dbReference type="InterPro" id="IPR023211">
    <property type="entry name" value="DNA_pol_palm_dom_sf"/>
</dbReference>
<evidence type="ECO:0000256" key="2">
    <source>
        <dbReference type="ARBA" id="ARBA00022679"/>
    </source>
</evidence>
<dbReference type="PRINTS" id="PR00106">
    <property type="entry name" value="DNAPOLB"/>
</dbReference>
<reference evidence="8" key="2">
    <citation type="submission" date="2013-10" db="EMBL/GenBank/DDBJ databases">
        <authorList>
            <person name="Aslett M."/>
        </authorList>
    </citation>
    <scope>NUCLEOTIDE SEQUENCE [LARGE SCALE GENOMIC DNA]</scope>
    <source>
        <strain evidence="8">Houghton</strain>
    </source>
</reference>
<evidence type="ECO:0000259" key="7">
    <source>
        <dbReference type="Pfam" id="PF00136"/>
    </source>
</evidence>
<dbReference type="SUPFAM" id="SSF53098">
    <property type="entry name" value="Ribonuclease H-like"/>
    <property type="match status" value="1"/>
</dbReference>
<dbReference type="SMART" id="SM00486">
    <property type="entry name" value="POLBc"/>
    <property type="match status" value="1"/>
</dbReference>
<dbReference type="InterPro" id="IPR036397">
    <property type="entry name" value="RNaseH_sf"/>
</dbReference>
<feature type="region of interest" description="Disordered" evidence="6">
    <location>
        <begin position="1532"/>
        <end position="1566"/>
    </location>
</feature>
<feature type="domain" description="DNA-directed DNA polymerase family B multifunctional" evidence="7">
    <location>
        <begin position="1144"/>
        <end position="1391"/>
    </location>
</feature>
<keyword evidence="5" id="KW-0235">DNA replication</keyword>
<feature type="region of interest" description="Disordered" evidence="6">
    <location>
        <begin position="283"/>
        <end position="432"/>
    </location>
</feature>
<dbReference type="Gene3D" id="3.90.1600.10">
    <property type="entry name" value="Palm domain of DNA polymerase"/>
    <property type="match status" value="1"/>
</dbReference>
<dbReference type="VEuPathDB" id="ToxoDB:EMH_0004620"/>
<gene>
    <name evidence="8" type="ORF">EMH_0004620</name>
</gene>
<proteinExistence type="inferred from homology"/>
<dbReference type="PROSITE" id="PS00116">
    <property type="entry name" value="DNA_POLYMERASE_B"/>
    <property type="match status" value="1"/>
</dbReference>
<dbReference type="Gene3D" id="3.30.420.10">
    <property type="entry name" value="Ribonuclease H-like superfamily/Ribonuclease H"/>
    <property type="match status" value="1"/>
</dbReference>
<feature type="compositionally biased region" description="Basic and acidic residues" evidence="6">
    <location>
        <begin position="283"/>
        <end position="292"/>
    </location>
</feature>
<evidence type="ECO:0000256" key="6">
    <source>
        <dbReference type="SAM" id="MobiDB-lite"/>
    </source>
</evidence>
<feature type="region of interest" description="Disordered" evidence="6">
    <location>
        <begin position="44"/>
        <end position="91"/>
    </location>
</feature>
<dbReference type="PANTHER" id="PTHR45812:SF1">
    <property type="entry name" value="DNA POLYMERASE ZETA CATALYTIC SUBUNIT"/>
    <property type="match status" value="1"/>
</dbReference>
<dbReference type="GO" id="GO:0000724">
    <property type="term" value="P:double-strand break repair via homologous recombination"/>
    <property type="evidence" value="ECO:0007669"/>
    <property type="project" value="TreeGrafter"/>
</dbReference>
<name>U6JW81_9EIME</name>
<feature type="region of interest" description="Disordered" evidence="6">
    <location>
        <begin position="672"/>
        <end position="692"/>
    </location>
</feature>
<dbReference type="InterPro" id="IPR006134">
    <property type="entry name" value="DNA-dir_DNA_pol_B_multi_dom"/>
</dbReference>
<dbReference type="InterPro" id="IPR042087">
    <property type="entry name" value="DNA_pol_B_thumb"/>
</dbReference>
<dbReference type="GO" id="GO:0000166">
    <property type="term" value="F:nucleotide binding"/>
    <property type="evidence" value="ECO:0007669"/>
    <property type="project" value="InterPro"/>
</dbReference>
<dbReference type="InterPro" id="IPR012337">
    <property type="entry name" value="RNaseH-like_sf"/>
</dbReference>
<dbReference type="InterPro" id="IPR006172">
    <property type="entry name" value="DNA-dir_DNA_pol_B"/>
</dbReference>
<evidence type="ECO:0000256" key="4">
    <source>
        <dbReference type="ARBA" id="ARBA00022932"/>
    </source>
</evidence>
<dbReference type="RefSeq" id="XP_013352299.1">
    <property type="nucleotide sequence ID" value="XM_013496845.1"/>
</dbReference>
<feature type="compositionally biased region" description="Low complexity" evidence="6">
    <location>
        <begin position="397"/>
        <end position="424"/>
    </location>
</feature>
<protein>
    <recommendedName>
        <fullName evidence="5">DNA polymerase</fullName>
        <ecNumber evidence="5">2.7.7.7</ecNumber>
    </recommendedName>
</protein>
<dbReference type="InterPro" id="IPR030559">
    <property type="entry name" value="PolZ_Rev3"/>
</dbReference>
<dbReference type="GO" id="GO:0003677">
    <property type="term" value="F:DNA binding"/>
    <property type="evidence" value="ECO:0007669"/>
    <property type="project" value="UniProtKB-KW"/>
</dbReference>
<keyword evidence="4 5" id="KW-0239">DNA-directed DNA polymerase</keyword>
<dbReference type="EC" id="2.7.7.7" evidence="5"/>
<dbReference type="EMBL" id="HG682086">
    <property type="protein sequence ID" value="CDJ29730.1"/>
    <property type="molecule type" value="Genomic_DNA"/>
</dbReference>
<evidence type="ECO:0000313" key="8">
    <source>
        <dbReference type="EMBL" id="CDJ29730.1"/>
    </source>
</evidence>
<comment type="catalytic activity">
    <reaction evidence="5">
        <text>DNA(n) + a 2'-deoxyribonucleoside 5'-triphosphate = DNA(n+1) + diphosphate</text>
        <dbReference type="Rhea" id="RHEA:22508"/>
        <dbReference type="Rhea" id="RHEA-COMP:17339"/>
        <dbReference type="Rhea" id="RHEA-COMP:17340"/>
        <dbReference type="ChEBI" id="CHEBI:33019"/>
        <dbReference type="ChEBI" id="CHEBI:61560"/>
        <dbReference type="ChEBI" id="CHEBI:173112"/>
        <dbReference type="EC" id="2.7.7.7"/>
    </reaction>
</comment>
<dbReference type="Gene3D" id="1.10.287.690">
    <property type="entry name" value="Helix hairpin bin"/>
    <property type="match status" value="1"/>
</dbReference>
<dbReference type="GO" id="GO:0042276">
    <property type="term" value="P:error-prone translesion synthesis"/>
    <property type="evidence" value="ECO:0007669"/>
    <property type="project" value="TreeGrafter"/>
</dbReference>
<feature type="compositionally biased region" description="Polar residues" evidence="6">
    <location>
        <begin position="310"/>
        <end position="327"/>
    </location>
</feature>
<dbReference type="PANTHER" id="PTHR45812">
    <property type="entry name" value="DNA POLYMERASE ZETA CATALYTIC SUBUNIT"/>
    <property type="match status" value="1"/>
</dbReference>
<dbReference type="Pfam" id="PF00136">
    <property type="entry name" value="DNA_pol_B"/>
    <property type="match status" value="2"/>
</dbReference>
<feature type="compositionally biased region" description="Low complexity" evidence="6">
    <location>
        <begin position="81"/>
        <end position="91"/>
    </location>
</feature>
<feature type="domain" description="DNA-directed DNA polymerase family B multifunctional" evidence="7">
    <location>
        <begin position="856"/>
        <end position="1108"/>
    </location>
</feature>
<evidence type="ECO:0000256" key="1">
    <source>
        <dbReference type="ARBA" id="ARBA00005755"/>
    </source>
</evidence>
<evidence type="ECO:0000256" key="5">
    <source>
        <dbReference type="RuleBase" id="RU000442"/>
    </source>
</evidence>
<dbReference type="Proteomes" id="UP000030744">
    <property type="component" value="Unassembled WGS sequence"/>
</dbReference>
<reference evidence="8" key="1">
    <citation type="submission" date="2013-10" db="EMBL/GenBank/DDBJ databases">
        <title>Genomic analysis of the causative agents of coccidiosis in chickens.</title>
        <authorList>
            <person name="Reid A.J."/>
            <person name="Blake D."/>
            <person name="Billington K."/>
            <person name="Browne H."/>
            <person name="Dunn M."/>
            <person name="Hung S."/>
            <person name="Kawahara F."/>
            <person name="Miranda-Saavedra D."/>
            <person name="Mourier T."/>
            <person name="Nagra H."/>
            <person name="Otto T.D."/>
            <person name="Rawlings N."/>
            <person name="Sanchez A."/>
            <person name="Sanders M."/>
            <person name="Subramaniam C."/>
            <person name="Tay Y."/>
            <person name="Dear P."/>
            <person name="Doerig C."/>
            <person name="Gruber A."/>
            <person name="Parkinson J."/>
            <person name="Shirley M."/>
            <person name="Wan K.L."/>
            <person name="Berriman M."/>
            <person name="Tomley F."/>
            <person name="Pain A."/>
        </authorList>
    </citation>
    <scope>NUCLEOTIDE SEQUENCE [LARGE SCALE GENOMIC DNA]</scope>
    <source>
        <strain evidence="8">Houghton</strain>
    </source>
</reference>
<accession>U6JW81</accession>
<dbReference type="GeneID" id="25375492"/>
<dbReference type="GO" id="GO:0005634">
    <property type="term" value="C:nucleus"/>
    <property type="evidence" value="ECO:0007669"/>
    <property type="project" value="TreeGrafter"/>
</dbReference>
<sequence>MSGSQLGSLWALGFSEGLPHAAPVAAAAAATASLPAADVTVTAKPVGNIPSSKHSRRRSSSSRDEASGRLTLGRERRASDASESSVSVISVPPTPAAGHAVAPAGAAVAAPASDATQVEEIPPFYSNPRDVPATVNPLMATPGGRLHQQQQLGLRPPPCACAKAKPATAATAATATALGGEPEITDRVELRSDLLRFLHQQQQLGQPHPRQQRQQRQGHTKDGNRCCFVYFRPPPDDAQVFGSCPLKVRRLWQKRAAQRQVQQKQHEHQKQLHQQQLLQKQRRCDVEMETSDRLQPLSNEGNHTKKPVANQRQTDQVSELQQQAQHRGTTKHGEMLHQAETQLRGQQPKRTKAVESMTGCPREAPDSSNRSSSSRSRRKVRMATRLDNNGRIVSYVAPQAPQQQQKEAFGAADASQSSSSSGSSQREHGSQVSVASDVLKAKMGIFDQSKEGTKLPNNAPGAPTGAQAASYGALLALEIITECPTATPTEAAAAAAIPNPFTCAVLAICFVLRDERLQLCTARLQQQVKEEHQQQELLYSDVSGVIINDPIGPSGTSCWRPPLAPGVPQRSSKSISSGCIDSCVDRQWWRCVVSSEKELLLKFCSVVAAADPSLLLQWEEGGRGFNFLGRRAVALGIGHLFKLRCSRRADDISSAPICSGVPKTDITGIAKASGVPGMAGTPAAPGGRSGVRRRRRWVRGSSAVSGRLVLEGWRLLQKEVKLQHSDLNGVAADVLGIIAPSIPPAIIAAIWQQAQEMRRRKMIQQQNQQQPQDEEDLWALQTIANLLSHVMNRVRLCLRLVDNSEVLPRTCELARLYGCSLHSALTRGKNGPQGANREVLCALQVTEQPATVGVPLVLEPLSGFYFSPVLVLDFLSLYPSIVIANNICYSTCLGSVEVDPLESETKTLGVLTVHAPPQIFAQVMQAHADATAAGPSSWPSPGASGEDPMRVLPGGSVFVSRRVRQGILPTLLNDILQTRLMVKQAAERYQGGGHADQTLLRKLDYRQFGLKMIANVTYGYTNANVSGRMPCADVADAIVETARATLIRAMQLIEQTPKWSARVLYGDTDSVFVLLKGRSLEAAFAIGKEIAEAVTLSNPAPITLQLEKFGIKPDKTCLQMLAVSSHEEAARRGYTLSLFRALHVYLPCCLITKKRYVGHAYFSPSGPPTFDAKGIETIRRDQCPLTSALLEKSLRVFFQTRDLSKVKNLLYRQWSKMLRGQIPIRHYIFHRRAKLGTYRAETGEAPAGTLPPQAKVLYERLHHQGQGGGAALGAECYGVRVPFVFSQVAGDTDVPLGSAGAGLKGGTTRLIDCATSPDNVWGGRRDSAEMQALLEGRVHAYIQPFALLQQPEDDLLQQEQQQQQHEHPVAQLHYRYYITKQIIPAIDRLFSLLPPPGSADLLQWFRDMPKPAQPLAAAVACRSRQTPQHQQQQLLRQQQQSLLQQLGIKSLTASGTARERLVLQRFFASASCLFCGIRCRELGHFPLYSSSKKVIRLAQTSKRKKAMRANPEEAEEAAVRRNLVQQLLQTDFSNPSSSNSSGDEERHPLQGLMHRGKQKGKTTDLTKREVILVPPPVCKECSSNPALVCLHLYQRLNKVERRLAAAADMCRHCAGSRVCAESCLQAWHCDVYYRRNSEAEKLKVVRRQMQNLGIFIDS</sequence>
<dbReference type="Gene3D" id="1.10.132.60">
    <property type="entry name" value="DNA polymerase family B, C-terminal domain"/>
    <property type="match status" value="1"/>
</dbReference>
<comment type="similarity">
    <text evidence="1 5">Belongs to the DNA polymerase type-B family.</text>
</comment>
<dbReference type="GO" id="GO:0016035">
    <property type="term" value="C:zeta DNA polymerase complex"/>
    <property type="evidence" value="ECO:0007669"/>
    <property type="project" value="InterPro"/>
</dbReference>
<dbReference type="GO" id="GO:0003887">
    <property type="term" value="F:DNA-directed DNA polymerase activity"/>
    <property type="evidence" value="ECO:0007669"/>
    <property type="project" value="UniProtKB-KW"/>
</dbReference>